<dbReference type="Proteomes" id="UP000001514">
    <property type="component" value="Unassembled WGS sequence"/>
</dbReference>
<sequence>MSTRYGHYALIVHLHPVSGFLPAFQYPVHVKDLKLIFNMVLCCSSASSSMKSLGPNERGHPQGSSLKAKMKTVIKQHKKITTDGLLVSGSIGLTFSSISEALSLAGMFFLLAGIAVFIYFLVKGKSLEEISGMFEREGMVAGSPEFVELSSSTAVTALKYEDVGSGSGWEP</sequence>
<proteinExistence type="predicted"/>
<protein>
    <submittedName>
        <fullName evidence="2">Uncharacterized protein</fullName>
    </submittedName>
</protein>
<dbReference type="EMBL" id="GL377603">
    <property type="protein sequence ID" value="EFJ20159.1"/>
    <property type="molecule type" value="Genomic_DNA"/>
</dbReference>
<accession>D8S626</accession>
<keyword evidence="1" id="KW-0472">Membrane</keyword>
<dbReference type="AlphaFoldDB" id="D8S626"/>
<dbReference type="InParanoid" id="D8S626"/>
<keyword evidence="1" id="KW-1133">Transmembrane helix</keyword>
<gene>
    <name evidence="2" type="ORF">SELMODRAFT_418551</name>
</gene>
<dbReference type="Gramene" id="EFJ20159">
    <property type="protein sequence ID" value="EFJ20159"/>
    <property type="gene ID" value="SELMODRAFT_418551"/>
</dbReference>
<dbReference type="HOGENOM" id="CLU_1565535_0_0_1"/>
<feature type="transmembrane region" description="Helical" evidence="1">
    <location>
        <begin position="104"/>
        <end position="122"/>
    </location>
</feature>
<evidence type="ECO:0000256" key="1">
    <source>
        <dbReference type="SAM" id="Phobius"/>
    </source>
</evidence>
<evidence type="ECO:0000313" key="3">
    <source>
        <dbReference type="Proteomes" id="UP000001514"/>
    </source>
</evidence>
<dbReference type="KEGG" id="smo:SELMODRAFT_418551"/>
<name>D8S626_SELML</name>
<keyword evidence="3" id="KW-1185">Reference proteome</keyword>
<reference evidence="2 3" key="1">
    <citation type="journal article" date="2011" name="Science">
        <title>The Selaginella genome identifies genetic changes associated with the evolution of vascular plants.</title>
        <authorList>
            <person name="Banks J.A."/>
            <person name="Nishiyama T."/>
            <person name="Hasebe M."/>
            <person name="Bowman J.L."/>
            <person name="Gribskov M."/>
            <person name="dePamphilis C."/>
            <person name="Albert V.A."/>
            <person name="Aono N."/>
            <person name="Aoyama T."/>
            <person name="Ambrose B.A."/>
            <person name="Ashton N.W."/>
            <person name="Axtell M.J."/>
            <person name="Barker E."/>
            <person name="Barker M.S."/>
            <person name="Bennetzen J.L."/>
            <person name="Bonawitz N.D."/>
            <person name="Chapple C."/>
            <person name="Cheng C."/>
            <person name="Correa L.G."/>
            <person name="Dacre M."/>
            <person name="DeBarry J."/>
            <person name="Dreyer I."/>
            <person name="Elias M."/>
            <person name="Engstrom E.M."/>
            <person name="Estelle M."/>
            <person name="Feng L."/>
            <person name="Finet C."/>
            <person name="Floyd S.K."/>
            <person name="Frommer W.B."/>
            <person name="Fujita T."/>
            <person name="Gramzow L."/>
            <person name="Gutensohn M."/>
            <person name="Harholt J."/>
            <person name="Hattori M."/>
            <person name="Heyl A."/>
            <person name="Hirai T."/>
            <person name="Hiwatashi Y."/>
            <person name="Ishikawa M."/>
            <person name="Iwata M."/>
            <person name="Karol K.G."/>
            <person name="Koehler B."/>
            <person name="Kolukisaoglu U."/>
            <person name="Kubo M."/>
            <person name="Kurata T."/>
            <person name="Lalonde S."/>
            <person name="Li K."/>
            <person name="Li Y."/>
            <person name="Litt A."/>
            <person name="Lyons E."/>
            <person name="Manning G."/>
            <person name="Maruyama T."/>
            <person name="Michael T.P."/>
            <person name="Mikami K."/>
            <person name="Miyazaki S."/>
            <person name="Morinaga S."/>
            <person name="Murata T."/>
            <person name="Mueller-Roeber B."/>
            <person name="Nelson D.R."/>
            <person name="Obara M."/>
            <person name="Oguri Y."/>
            <person name="Olmstead R.G."/>
            <person name="Onodera N."/>
            <person name="Petersen B.L."/>
            <person name="Pils B."/>
            <person name="Prigge M."/>
            <person name="Rensing S.A."/>
            <person name="Riano-Pachon D.M."/>
            <person name="Roberts A.W."/>
            <person name="Sato Y."/>
            <person name="Scheller H.V."/>
            <person name="Schulz B."/>
            <person name="Schulz C."/>
            <person name="Shakirov E.V."/>
            <person name="Shibagaki N."/>
            <person name="Shinohara N."/>
            <person name="Shippen D.E."/>
            <person name="Soerensen I."/>
            <person name="Sotooka R."/>
            <person name="Sugimoto N."/>
            <person name="Sugita M."/>
            <person name="Sumikawa N."/>
            <person name="Tanurdzic M."/>
            <person name="Theissen G."/>
            <person name="Ulvskov P."/>
            <person name="Wakazuki S."/>
            <person name="Weng J.K."/>
            <person name="Willats W.W."/>
            <person name="Wipf D."/>
            <person name="Wolf P.G."/>
            <person name="Yang L."/>
            <person name="Zimmer A.D."/>
            <person name="Zhu Q."/>
            <person name="Mitros T."/>
            <person name="Hellsten U."/>
            <person name="Loque D."/>
            <person name="Otillar R."/>
            <person name="Salamov A."/>
            <person name="Schmutz J."/>
            <person name="Shapiro H."/>
            <person name="Lindquist E."/>
            <person name="Lucas S."/>
            <person name="Rokhsar D."/>
            <person name="Grigoriev I.V."/>
        </authorList>
    </citation>
    <scope>NUCLEOTIDE SEQUENCE [LARGE SCALE GENOMIC DNA]</scope>
</reference>
<keyword evidence="1" id="KW-0812">Transmembrane</keyword>
<organism evidence="3">
    <name type="scientific">Selaginella moellendorffii</name>
    <name type="common">Spikemoss</name>
    <dbReference type="NCBI Taxonomy" id="88036"/>
    <lineage>
        <taxon>Eukaryota</taxon>
        <taxon>Viridiplantae</taxon>
        <taxon>Streptophyta</taxon>
        <taxon>Embryophyta</taxon>
        <taxon>Tracheophyta</taxon>
        <taxon>Lycopodiopsida</taxon>
        <taxon>Selaginellales</taxon>
        <taxon>Selaginellaceae</taxon>
        <taxon>Selaginella</taxon>
    </lineage>
</organism>
<evidence type="ECO:0000313" key="2">
    <source>
        <dbReference type="EMBL" id="EFJ20159.1"/>
    </source>
</evidence>